<name>A0A7I7MJH0_9MYCO</name>
<proteinExistence type="predicted"/>
<evidence type="ECO:0000313" key="1">
    <source>
        <dbReference type="EMBL" id="BBX72338.1"/>
    </source>
</evidence>
<sequence>MAPVQCGDVLVADLRHFLDMPHDASGPARRLARHLGDIVRAGTAGEVGDPWVSALPCRRRPAHRRCPGRITIAVVSAEASAPIRWWCSVCDDEGVISNWADSPYDLRRRRLSLAGDVDEVIVSDKTATVLRDLVLLDPDRERLVFGMRAHPDGAALLTSADDLEELIGFVAAEANHEPNRRRQDRLDAAFNALTEAAQTLYG</sequence>
<dbReference type="Proteomes" id="UP000467236">
    <property type="component" value="Chromosome"/>
</dbReference>
<dbReference type="EMBL" id="AP022575">
    <property type="protein sequence ID" value="BBX72338.1"/>
    <property type="molecule type" value="Genomic_DNA"/>
</dbReference>
<reference evidence="1 2" key="1">
    <citation type="journal article" date="2019" name="Emerg. Microbes Infect.">
        <title>Comprehensive subspecies identification of 175 nontuberculous mycobacteria species based on 7547 genomic profiles.</title>
        <authorList>
            <person name="Matsumoto Y."/>
            <person name="Kinjo T."/>
            <person name="Motooka D."/>
            <person name="Nabeya D."/>
            <person name="Jung N."/>
            <person name="Uechi K."/>
            <person name="Horii T."/>
            <person name="Iida T."/>
            <person name="Fujita J."/>
            <person name="Nakamura S."/>
        </authorList>
    </citation>
    <scope>NUCLEOTIDE SEQUENCE [LARGE SCALE GENOMIC DNA]</scope>
    <source>
        <strain evidence="1 2">JCM 14233</strain>
    </source>
</reference>
<gene>
    <name evidence="1" type="ORF">MSHI_02440</name>
</gene>
<dbReference type="AlphaFoldDB" id="A0A7I7MJH0"/>
<dbReference type="KEGG" id="mshj:MSHI_02440"/>
<protein>
    <submittedName>
        <fullName evidence="1">Uncharacterized protein</fullName>
    </submittedName>
</protein>
<evidence type="ECO:0000313" key="2">
    <source>
        <dbReference type="Proteomes" id="UP000467236"/>
    </source>
</evidence>
<keyword evidence="2" id="KW-1185">Reference proteome</keyword>
<accession>A0A7I7MJH0</accession>
<organism evidence="1 2">
    <name type="scientific">Mycobacterium shinjukuense</name>
    <dbReference type="NCBI Taxonomy" id="398694"/>
    <lineage>
        <taxon>Bacteria</taxon>
        <taxon>Bacillati</taxon>
        <taxon>Actinomycetota</taxon>
        <taxon>Actinomycetes</taxon>
        <taxon>Mycobacteriales</taxon>
        <taxon>Mycobacteriaceae</taxon>
        <taxon>Mycobacterium</taxon>
    </lineage>
</organism>